<evidence type="ECO:0000256" key="9">
    <source>
        <dbReference type="SAM" id="Phobius"/>
    </source>
</evidence>
<feature type="transmembrane region" description="Helical" evidence="9">
    <location>
        <begin position="116"/>
        <end position="135"/>
    </location>
</feature>
<dbReference type="InterPro" id="IPR004358">
    <property type="entry name" value="Sig_transdc_His_kin-like_C"/>
</dbReference>
<accession>A0ABW0KI86</accession>
<gene>
    <name evidence="12" type="ORF">ACFPOG_33805</name>
</gene>
<dbReference type="Pfam" id="PF02518">
    <property type="entry name" value="HATPase_c"/>
    <property type="match status" value="1"/>
</dbReference>
<feature type="domain" description="GGDEF" evidence="11">
    <location>
        <begin position="183"/>
        <end position="312"/>
    </location>
</feature>
<organism evidence="12 13">
    <name type="scientific">Paenibacillus aestuarii</name>
    <dbReference type="NCBI Taxonomy" id="516965"/>
    <lineage>
        <taxon>Bacteria</taxon>
        <taxon>Bacillati</taxon>
        <taxon>Bacillota</taxon>
        <taxon>Bacilli</taxon>
        <taxon>Bacillales</taxon>
        <taxon>Paenibacillaceae</taxon>
        <taxon>Paenibacillus</taxon>
    </lineage>
</organism>
<dbReference type="PANTHER" id="PTHR43065">
    <property type="entry name" value="SENSOR HISTIDINE KINASE"/>
    <property type="match status" value="1"/>
</dbReference>
<comment type="catalytic activity">
    <reaction evidence="1">
        <text>ATP + protein L-histidine = ADP + protein N-phospho-L-histidine.</text>
        <dbReference type="EC" id="2.7.13.3"/>
    </reaction>
</comment>
<dbReference type="InterPro" id="IPR036097">
    <property type="entry name" value="HisK_dim/P_sf"/>
</dbReference>
<keyword evidence="8" id="KW-0902">Two-component regulatory system</keyword>
<feature type="transmembrane region" description="Helical" evidence="9">
    <location>
        <begin position="7"/>
        <end position="40"/>
    </location>
</feature>
<evidence type="ECO:0000313" key="13">
    <source>
        <dbReference type="Proteomes" id="UP001596044"/>
    </source>
</evidence>
<keyword evidence="9" id="KW-0812">Transmembrane</keyword>
<evidence type="ECO:0000256" key="4">
    <source>
        <dbReference type="ARBA" id="ARBA00022679"/>
    </source>
</evidence>
<evidence type="ECO:0000313" key="12">
    <source>
        <dbReference type="EMBL" id="MFC5453195.1"/>
    </source>
</evidence>
<dbReference type="InterPro" id="IPR036890">
    <property type="entry name" value="HATPase_C_sf"/>
</dbReference>
<keyword evidence="3" id="KW-0597">Phosphoprotein</keyword>
<proteinExistence type="predicted"/>
<dbReference type="GO" id="GO:0005524">
    <property type="term" value="F:ATP binding"/>
    <property type="evidence" value="ECO:0007669"/>
    <property type="project" value="UniProtKB-KW"/>
</dbReference>
<dbReference type="CDD" id="cd00082">
    <property type="entry name" value="HisKA"/>
    <property type="match status" value="1"/>
</dbReference>
<evidence type="ECO:0000256" key="1">
    <source>
        <dbReference type="ARBA" id="ARBA00000085"/>
    </source>
</evidence>
<dbReference type="PANTHER" id="PTHR43065:SF10">
    <property type="entry name" value="PEROXIDE STRESS-ACTIVATED HISTIDINE KINASE MAK3"/>
    <property type="match status" value="1"/>
</dbReference>
<dbReference type="PROSITE" id="PS50887">
    <property type="entry name" value="GGDEF"/>
    <property type="match status" value="1"/>
</dbReference>
<keyword evidence="6" id="KW-0418">Kinase</keyword>
<dbReference type="Pfam" id="PF00512">
    <property type="entry name" value="HisKA"/>
    <property type="match status" value="1"/>
</dbReference>
<dbReference type="CDD" id="cd01949">
    <property type="entry name" value="GGDEF"/>
    <property type="match status" value="1"/>
</dbReference>
<sequence>MAFNWILYTYVGVLTVCAYMMHTAISPLLLILCCLLFVLSLAMKPMGSLMPWIRLLLMICFHGVSQLNWTLPLYLLILCKEMNVDDNRTRVWILTVVHALAYMTGIYYVWVHQGVPVPWLYMIVSAMHFAAAAILTRTSRINFNQCELFKKEQVLLSKQDSLTGLYNYEESHRRLERLVENKQSIALILIDCTDLKSMNTTRGFQAGNLILKQIAELLKILFSDALFIARYGGDEFAVVIPLKEDNPNSASYQLLLDSELPKLTGIQITYGIATYPAEVQTKDDLILLAEHNLFTKKREAWLKREEHMLRSEKLRVVGELASGMAHEIRNPLTTVRGFLQISRANGYNIENWYSMIMDEIDRMSELTAEFLQFSKPHATQFRVHSLHECVLKVISLTESEATRLGHEIHYSESFQPIYMMMDQDKMIQLLLNLVKNAFEAMEESGIIQIKLSRDQKNASLVIEDNGPGIPGELLEKIFHPFYTTKETGTGLGLSICHKIVQDHYGTLEVESQPGQGARFIITFPITDEESHNEMEKAAFR</sequence>
<dbReference type="PROSITE" id="PS50109">
    <property type="entry name" value="HIS_KIN"/>
    <property type="match status" value="1"/>
</dbReference>
<evidence type="ECO:0000256" key="7">
    <source>
        <dbReference type="ARBA" id="ARBA00022840"/>
    </source>
</evidence>
<dbReference type="EMBL" id="JBHSMJ010000065">
    <property type="protein sequence ID" value="MFC5453195.1"/>
    <property type="molecule type" value="Genomic_DNA"/>
</dbReference>
<dbReference type="EC" id="2.7.13.3" evidence="2"/>
<feature type="transmembrane region" description="Helical" evidence="9">
    <location>
        <begin position="91"/>
        <end position="110"/>
    </location>
</feature>
<dbReference type="PRINTS" id="PR00344">
    <property type="entry name" value="BCTRLSENSOR"/>
</dbReference>
<keyword evidence="7 12" id="KW-0067">ATP-binding</keyword>
<evidence type="ECO:0000259" key="11">
    <source>
        <dbReference type="PROSITE" id="PS50887"/>
    </source>
</evidence>
<feature type="transmembrane region" description="Helical" evidence="9">
    <location>
        <begin position="52"/>
        <end position="79"/>
    </location>
</feature>
<dbReference type="Pfam" id="PF00990">
    <property type="entry name" value="GGDEF"/>
    <property type="match status" value="1"/>
</dbReference>
<comment type="caution">
    <text evidence="12">The sequence shown here is derived from an EMBL/GenBank/DDBJ whole genome shotgun (WGS) entry which is preliminary data.</text>
</comment>
<evidence type="ECO:0000256" key="2">
    <source>
        <dbReference type="ARBA" id="ARBA00012438"/>
    </source>
</evidence>
<keyword evidence="9" id="KW-1133">Transmembrane helix</keyword>
<dbReference type="SUPFAM" id="SSF55073">
    <property type="entry name" value="Nucleotide cyclase"/>
    <property type="match status" value="1"/>
</dbReference>
<dbReference type="InterPro" id="IPR003661">
    <property type="entry name" value="HisK_dim/P_dom"/>
</dbReference>
<dbReference type="Gene3D" id="3.30.565.10">
    <property type="entry name" value="Histidine kinase-like ATPase, C-terminal domain"/>
    <property type="match status" value="1"/>
</dbReference>
<reference evidence="13" key="1">
    <citation type="journal article" date="2019" name="Int. J. Syst. Evol. Microbiol.">
        <title>The Global Catalogue of Microorganisms (GCM) 10K type strain sequencing project: providing services to taxonomists for standard genome sequencing and annotation.</title>
        <authorList>
            <consortium name="The Broad Institute Genomics Platform"/>
            <consortium name="The Broad Institute Genome Sequencing Center for Infectious Disease"/>
            <person name="Wu L."/>
            <person name="Ma J."/>
        </authorList>
    </citation>
    <scope>NUCLEOTIDE SEQUENCE [LARGE SCALE GENOMIC DNA]</scope>
    <source>
        <strain evidence="13">KACC 11904</strain>
    </source>
</reference>
<evidence type="ECO:0000256" key="6">
    <source>
        <dbReference type="ARBA" id="ARBA00022777"/>
    </source>
</evidence>
<protein>
    <recommendedName>
        <fullName evidence="2">histidine kinase</fullName>
        <ecNumber evidence="2">2.7.13.3</ecNumber>
    </recommendedName>
</protein>
<evidence type="ECO:0000259" key="10">
    <source>
        <dbReference type="PROSITE" id="PS50109"/>
    </source>
</evidence>
<keyword evidence="13" id="KW-1185">Reference proteome</keyword>
<keyword evidence="4" id="KW-0808">Transferase</keyword>
<keyword evidence="9" id="KW-0472">Membrane</keyword>
<dbReference type="InterPro" id="IPR003594">
    <property type="entry name" value="HATPase_dom"/>
</dbReference>
<dbReference type="SUPFAM" id="SSF55874">
    <property type="entry name" value="ATPase domain of HSP90 chaperone/DNA topoisomerase II/histidine kinase"/>
    <property type="match status" value="1"/>
</dbReference>
<feature type="domain" description="Histidine kinase" evidence="10">
    <location>
        <begin position="323"/>
        <end position="527"/>
    </location>
</feature>
<dbReference type="InterPro" id="IPR005467">
    <property type="entry name" value="His_kinase_dom"/>
</dbReference>
<dbReference type="Gene3D" id="3.30.70.270">
    <property type="match status" value="1"/>
</dbReference>
<name>A0ABW0KI86_9BACL</name>
<evidence type="ECO:0000256" key="3">
    <source>
        <dbReference type="ARBA" id="ARBA00022553"/>
    </source>
</evidence>
<evidence type="ECO:0000256" key="5">
    <source>
        <dbReference type="ARBA" id="ARBA00022741"/>
    </source>
</evidence>
<dbReference type="SMART" id="SM00387">
    <property type="entry name" value="HATPase_c"/>
    <property type="match status" value="1"/>
</dbReference>
<dbReference type="RefSeq" id="WP_270879441.1">
    <property type="nucleotide sequence ID" value="NZ_JAQFVF010000023.1"/>
</dbReference>
<dbReference type="InterPro" id="IPR000160">
    <property type="entry name" value="GGDEF_dom"/>
</dbReference>
<dbReference type="Proteomes" id="UP001596044">
    <property type="component" value="Unassembled WGS sequence"/>
</dbReference>
<dbReference type="Gene3D" id="1.10.287.130">
    <property type="match status" value="1"/>
</dbReference>
<keyword evidence="5" id="KW-0547">Nucleotide-binding</keyword>
<evidence type="ECO:0000256" key="8">
    <source>
        <dbReference type="ARBA" id="ARBA00023012"/>
    </source>
</evidence>
<dbReference type="SUPFAM" id="SSF47384">
    <property type="entry name" value="Homodimeric domain of signal transducing histidine kinase"/>
    <property type="match status" value="1"/>
</dbReference>
<dbReference type="InterPro" id="IPR029787">
    <property type="entry name" value="Nucleotide_cyclase"/>
</dbReference>
<dbReference type="SMART" id="SM00267">
    <property type="entry name" value="GGDEF"/>
    <property type="match status" value="1"/>
</dbReference>
<dbReference type="NCBIfam" id="TIGR00254">
    <property type="entry name" value="GGDEF"/>
    <property type="match status" value="1"/>
</dbReference>
<dbReference type="InterPro" id="IPR043128">
    <property type="entry name" value="Rev_trsase/Diguanyl_cyclase"/>
</dbReference>
<dbReference type="SMART" id="SM00388">
    <property type="entry name" value="HisKA"/>
    <property type="match status" value="1"/>
</dbReference>